<dbReference type="InterPro" id="IPR036388">
    <property type="entry name" value="WH-like_DNA-bd_sf"/>
</dbReference>
<evidence type="ECO:0000313" key="6">
    <source>
        <dbReference type="Proteomes" id="UP001139158"/>
    </source>
</evidence>
<reference evidence="5" key="1">
    <citation type="submission" date="2021-10" db="EMBL/GenBank/DDBJ databases">
        <title>Novel species in genus Arthrobacter.</title>
        <authorList>
            <person name="Liu Y."/>
        </authorList>
    </citation>
    <scope>NUCLEOTIDE SEQUENCE</scope>
    <source>
        <strain evidence="5">Zg-Y453</strain>
    </source>
</reference>
<dbReference type="PANTHER" id="PTHR38445:SF9">
    <property type="entry name" value="HTH-TYPE TRANSCRIPTIONAL REPRESSOR YTRA"/>
    <property type="match status" value="1"/>
</dbReference>
<gene>
    <name evidence="5" type="ORF">LJ757_01650</name>
</gene>
<dbReference type="InterPro" id="IPR036390">
    <property type="entry name" value="WH_DNA-bd_sf"/>
</dbReference>
<dbReference type="SUPFAM" id="SSF46785">
    <property type="entry name" value="Winged helix' DNA-binding domain"/>
    <property type="match status" value="1"/>
</dbReference>
<name>A0A9X1MAK0_9MICC</name>
<dbReference type="Pfam" id="PF00392">
    <property type="entry name" value="GntR"/>
    <property type="match status" value="1"/>
</dbReference>
<evidence type="ECO:0000313" key="5">
    <source>
        <dbReference type="EMBL" id="MCC3296508.1"/>
    </source>
</evidence>
<dbReference type="PROSITE" id="PS50949">
    <property type="entry name" value="HTH_GNTR"/>
    <property type="match status" value="1"/>
</dbReference>
<accession>A0A9X1MAK0</accession>
<evidence type="ECO:0000256" key="1">
    <source>
        <dbReference type="ARBA" id="ARBA00023015"/>
    </source>
</evidence>
<dbReference type="RefSeq" id="WP_227894233.1">
    <property type="nucleotide sequence ID" value="NZ_CP099466.1"/>
</dbReference>
<dbReference type="GO" id="GO:0003700">
    <property type="term" value="F:DNA-binding transcription factor activity"/>
    <property type="evidence" value="ECO:0007669"/>
    <property type="project" value="InterPro"/>
</dbReference>
<dbReference type="GO" id="GO:0003677">
    <property type="term" value="F:DNA binding"/>
    <property type="evidence" value="ECO:0007669"/>
    <property type="project" value="UniProtKB-KW"/>
</dbReference>
<dbReference type="Gene3D" id="1.10.10.10">
    <property type="entry name" value="Winged helix-like DNA-binding domain superfamily/Winged helix DNA-binding domain"/>
    <property type="match status" value="1"/>
</dbReference>
<protein>
    <submittedName>
        <fullName evidence="5">GntR family transcriptional regulator</fullName>
    </submittedName>
</protein>
<dbReference type="AlphaFoldDB" id="A0A9X1MAK0"/>
<sequence length="136" mass="13847">MSAQIQVDLGSPVPPYEQIRAQVSTLVSAGALAPGDRLPTIRTLASDLGVAPGTVARAYKELEAEGTVTALRRRGTVIAQRAAPPAAEPGTVPAEVGAAVGLLTAAAGRHGLSDAVVLSLLRDALAHRQPATTLEQ</sequence>
<dbReference type="CDD" id="cd07377">
    <property type="entry name" value="WHTH_GntR"/>
    <property type="match status" value="1"/>
</dbReference>
<dbReference type="EMBL" id="JAJFZV010000001">
    <property type="protein sequence ID" value="MCC3296508.1"/>
    <property type="molecule type" value="Genomic_DNA"/>
</dbReference>
<dbReference type="SMART" id="SM00345">
    <property type="entry name" value="HTH_GNTR"/>
    <property type="match status" value="1"/>
</dbReference>
<proteinExistence type="predicted"/>
<evidence type="ECO:0000256" key="3">
    <source>
        <dbReference type="ARBA" id="ARBA00023163"/>
    </source>
</evidence>
<keyword evidence="3" id="KW-0804">Transcription</keyword>
<organism evidence="5 6">
    <name type="scientific">Arthrobacter caoxuetaonis</name>
    <dbReference type="NCBI Taxonomy" id="2886935"/>
    <lineage>
        <taxon>Bacteria</taxon>
        <taxon>Bacillati</taxon>
        <taxon>Actinomycetota</taxon>
        <taxon>Actinomycetes</taxon>
        <taxon>Micrococcales</taxon>
        <taxon>Micrococcaceae</taxon>
        <taxon>Arthrobacter</taxon>
    </lineage>
</organism>
<keyword evidence="2" id="KW-0238">DNA-binding</keyword>
<dbReference type="InterPro" id="IPR000524">
    <property type="entry name" value="Tscrpt_reg_HTH_GntR"/>
</dbReference>
<feature type="domain" description="HTH gntR-type" evidence="4">
    <location>
        <begin position="13"/>
        <end position="81"/>
    </location>
</feature>
<evidence type="ECO:0000259" key="4">
    <source>
        <dbReference type="PROSITE" id="PS50949"/>
    </source>
</evidence>
<keyword evidence="6" id="KW-1185">Reference proteome</keyword>
<dbReference type="Proteomes" id="UP001139158">
    <property type="component" value="Unassembled WGS sequence"/>
</dbReference>
<comment type="caution">
    <text evidence="5">The sequence shown here is derived from an EMBL/GenBank/DDBJ whole genome shotgun (WGS) entry which is preliminary data.</text>
</comment>
<dbReference type="PANTHER" id="PTHR38445">
    <property type="entry name" value="HTH-TYPE TRANSCRIPTIONAL REPRESSOR YTRA"/>
    <property type="match status" value="1"/>
</dbReference>
<keyword evidence="1" id="KW-0805">Transcription regulation</keyword>
<evidence type="ECO:0000256" key="2">
    <source>
        <dbReference type="ARBA" id="ARBA00023125"/>
    </source>
</evidence>